<protein>
    <recommendedName>
        <fullName evidence="4 6">dTDP-4-dehydrorhamnose reductase</fullName>
        <ecNumber evidence="3 6">1.1.1.133</ecNumber>
    </recommendedName>
</protein>
<sequence length="279" mass="29910">MILVFGKTGQVATELAKHSNVTALDRSQADLARPKDCARIIADLKPRGIINAAAYTAVDKAEDEEDLATRINSDAPATMAKVAAQLDIPFVHISTDYVFDGSGENPRHPDDRVNPLGAYGRSKRKGEQGIVAAGGQHAILRTSWVFSATGNNFVKTMLRLGATREELNIVSDQIGGPTPAVAIADACLTMIRSPGTPGIYHLSGSPDVSWADFARQIFKQGNIACKVHDIPSTQYPTPAKRPANSRLDCSTLEAEFGIKRPDWAAHLGPILTSLKEAEA</sequence>
<keyword evidence="6" id="KW-0521">NADP</keyword>
<comment type="pathway">
    <text evidence="1 6">Carbohydrate biosynthesis; dTDP-L-rhamnose biosynthesis.</text>
</comment>
<evidence type="ECO:0000313" key="8">
    <source>
        <dbReference type="EMBL" id="NSX56584.1"/>
    </source>
</evidence>
<dbReference type="NCBIfam" id="TIGR01214">
    <property type="entry name" value="rmlD"/>
    <property type="match status" value="1"/>
</dbReference>
<comment type="similarity">
    <text evidence="2 6">Belongs to the dTDP-4-dehydrorhamnose reductase family.</text>
</comment>
<evidence type="ECO:0000256" key="1">
    <source>
        <dbReference type="ARBA" id="ARBA00004781"/>
    </source>
</evidence>
<keyword evidence="9" id="KW-1185">Reference proteome</keyword>
<dbReference type="Pfam" id="PF04321">
    <property type="entry name" value="RmlD_sub_bind"/>
    <property type="match status" value="1"/>
</dbReference>
<feature type="domain" description="RmlD-like substrate binding" evidence="7">
    <location>
        <begin position="2"/>
        <end position="274"/>
    </location>
</feature>
<evidence type="ECO:0000313" key="9">
    <source>
        <dbReference type="Proteomes" id="UP000777935"/>
    </source>
</evidence>
<dbReference type="Gene3D" id="3.40.50.720">
    <property type="entry name" value="NAD(P)-binding Rossmann-like Domain"/>
    <property type="match status" value="1"/>
</dbReference>
<comment type="caution">
    <text evidence="8">The sequence shown here is derived from an EMBL/GenBank/DDBJ whole genome shotgun (WGS) entry which is preliminary data.</text>
</comment>
<name>A0ABX2IUL1_9RHOB</name>
<dbReference type="Proteomes" id="UP000777935">
    <property type="component" value="Unassembled WGS sequence"/>
</dbReference>
<evidence type="ECO:0000256" key="3">
    <source>
        <dbReference type="ARBA" id="ARBA00012929"/>
    </source>
</evidence>
<organism evidence="8 9">
    <name type="scientific">Parasulfitobacter algicola</name>
    <dbReference type="NCBI Taxonomy" id="2614809"/>
    <lineage>
        <taxon>Bacteria</taxon>
        <taxon>Pseudomonadati</taxon>
        <taxon>Pseudomonadota</taxon>
        <taxon>Alphaproteobacteria</taxon>
        <taxon>Rhodobacterales</taxon>
        <taxon>Roseobacteraceae</taxon>
        <taxon>Parasulfitobacter</taxon>
    </lineage>
</organism>
<evidence type="ECO:0000259" key="7">
    <source>
        <dbReference type="Pfam" id="PF04321"/>
    </source>
</evidence>
<comment type="cofactor">
    <cofactor evidence="6">
        <name>Mg(2+)</name>
        <dbReference type="ChEBI" id="CHEBI:18420"/>
    </cofactor>
    <text evidence="6">Binds 1 Mg(2+) ion per monomer.</text>
</comment>
<comment type="catalytic activity">
    <reaction evidence="5 6">
        <text>dTDP-beta-L-rhamnose + NADP(+) = dTDP-4-dehydro-beta-L-rhamnose + NADPH + H(+)</text>
        <dbReference type="Rhea" id="RHEA:21796"/>
        <dbReference type="ChEBI" id="CHEBI:15378"/>
        <dbReference type="ChEBI" id="CHEBI:57510"/>
        <dbReference type="ChEBI" id="CHEBI:57783"/>
        <dbReference type="ChEBI" id="CHEBI:58349"/>
        <dbReference type="ChEBI" id="CHEBI:62830"/>
        <dbReference type="EC" id="1.1.1.133"/>
    </reaction>
</comment>
<dbReference type="SUPFAM" id="SSF51735">
    <property type="entry name" value="NAD(P)-binding Rossmann-fold domains"/>
    <property type="match status" value="1"/>
</dbReference>
<dbReference type="InterPro" id="IPR029903">
    <property type="entry name" value="RmlD-like-bd"/>
</dbReference>
<comment type="function">
    <text evidence="6">Catalyzes the reduction of dTDP-6-deoxy-L-lyxo-4-hexulose to yield dTDP-L-rhamnose.</text>
</comment>
<dbReference type="Gene3D" id="3.90.25.10">
    <property type="entry name" value="UDP-galactose 4-epimerase, domain 1"/>
    <property type="match status" value="1"/>
</dbReference>
<dbReference type="EMBL" id="JABUFE010000014">
    <property type="protein sequence ID" value="NSX56584.1"/>
    <property type="molecule type" value="Genomic_DNA"/>
</dbReference>
<dbReference type="InterPro" id="IPR005913">
    <property type="entry name" value="dTDP_dehydrorham_reduct"/>
</dbReference>
<evidence type="ECO:0000256" key="2">
    <source>
        <dbReference type="ARBA" id="ARBA00010944"/>
    </source>
</evidence>
<evidence type="ECO:0000256" key="6">
    <source>
        <dbReference type="RuleBase" id="RU364082"/>
    </source>
</evidence>
<dbReference type="PANTHER" id="PTHR10491:SF4">
    <property type="entry name" value="METHIONINE ADENOSYLTRANSFERASE 2 SUBUNIT BETA"/>
    <property type="match status" value="1"/>
</dbReference>
<dbReference type="EC" id="1.1.1.133" evidence="3 6"/>
<gene>
    <name evidence="8" type="primary">rfbD</name>
    <name evidence="8" type="ORF">HRQ87_17490</name>
</gene>
<dbReference type="InterPro" id="IPR036291">
    <property type="entry name" value="NAD(P)-bd_dom_sf"/>
</dbReference>
<keyword evidence="6 8" id="KW-0560">Oxidoreductase</keyword>
<evidence type="ECO:0000256" key="5">
    <source>
        <dbReference type="ARBA" id="ARBA00048200"/>
    </source>
</evidence>
<dbReference type="RefSeq" id="WP_174139736.1">
    <property type="nucleotide sequence ID" value="NZ_JABUFE010000014.1"/>
</dbReference>
<dbReference type="GO" id="GO:0008831">
    <property type="term" value="F:dTDP-4-dehydrorhamnose reductase activity"/>
    <property type="evidence" value="ECO:0007669"/>
    <property type="project" value="UniProtKB-EC"/>
</dbReference>
<dbReference type="PANTHER" id="PTHR10491">
    <property type="entry name" value="DTDP-4-DEHYDRORHAMNOSE REDUCTASE"/>
    <property type="match status" value="1"/>
</dbReference>
<reference evidence="8 9" key="1">
    <citation type="submission" date="2020-06" db="EMBL/GenBank/DDBJ databases">
        <title>Sulfitobacter algicola sp. nov., isolated from green algae.</title>
        <authorList>
            <person name="Wang C."/>
        </authorList>
    </citation>
    <scope>NUCLEOTIDE SEQUENCE [LARGE SCALE GENOMIC DNA]</scope>
    <source>
        <strain evidence="8 9">1151</strain>
    </source>
</reference>
<evidence type="ECO:0000256" key="4">
    <source>
        <dbReference type="ARBA" id="ARBA00017099"/>
    </source>
</evidence>
<accession>A0ABX2IUL1</accession>
<proteinExistence type="inferred from homology"/>
<dbReference type="CDD" id="cd05254">
    <property type="entry name" value="dTDP_HR_like_SDR_e"/>
    <property type="match status" value="1"/>
</dbReference>